<evidence type="ECO:0000313" key="13">
    <source>
        <dbReference type="EMBL" id="PSR28188.1"/>
    </source>
</evidence>
<keyword evidence="6" id="KW-0479">Metal-binding</keyword>
<dbReference type="GO" id="GO:0006281">
    <property type="term" value="P:DNA repair"/>
    <property type="evidence" value="ECO:0007669"/>
    <property type="project" value="UniProtKB-KW"/>
</dbReference>
<keyword evidence="11" id="KW-0234">DNA repair</keyword>
<dbReference type="Gene3D" id="3.40.470.10">
    <property type="entry name" value="Uracil-DNA glycosylase-like domain"/>
    <property type="match status" value="1"/>
</dbReference>
<dbReference type="InterPro" id="IPR005122">
    <property type="entry name" value="Uracil-DNA_glycosylase-like"/>
</dbReference>
<dbReference type="PANTHER" id="PTHR33693">
    <property type="entry name" value="TYPE-5 URACIL-DNA GLYCOSYLASE"/>
    <property type="match status" value="1"/>
</dbReference>
<dbReference type="SMART" id="SM00986">
    <property type="entry name" value="UDG"/>
    <property type="match status" value="1"/>
</dbReference>
<dbReference type="GO" id="GO:0051539">
    <property type="term" value="F:4 iron, 4 sulfur cluster binding"/>
    <property type="evidence" value="ECO:0007669"/>
    <property type="project" value="UniProtKB-KW"/>
</dbReference>
<sequence length="214" mass="23896">MADYPTHGDFGRGLSRLHELTALKVTDCRRCRLSRSRTQIVNGSGHVGAAVMFTGEAPGKAEDLMGVGFQGQAGKIFDAMLAYIGLRRDQIWLNNAVRCRPLQGQKNRTPRPDEIQACRPWLLQDVDQIAPRLIITLGRISYASVTGYDDFATMRGKLVTVPGLPAVFPLFHPAYLIYRREMRPVMCHDLTALIRYMDEHGIEHSPGQPGFCLS</sequence>
<keyword evidence="5" id="KW-0004">4Fe-4S</keyword>
<dbReference type="InterPro" id="IPR036895">
    <property type="entry name" value="Uracil-DNA_glycosylase-like_sf"/>
</dbReference>
<dbReference type="Pfam" id="PF03167">
    <property type="entry name" value="UDG"/>
    <property type="match status" value="1"/>
</dbReference>
<evidence type="ECO:0000256" key="1">
    <source>
        <dbReference type="ARBA" id="ARBA00001400"/>
    </source>
</evidence>
<organism evidence="13 14">
    <name type="scientific">Sulfobacillus thermosulfidooxidans</name>
    <dbReference type="NCBI Taxonomy" id="28034"/>
    <lineage>
        <taxon>Bacteria</taxon>
        <taxon>Bacillati</taxon>
        <taxon>Bacillota</taxon>
        <taxon>Clostridia</taxon>
        <taxon>Eubacteriales</taxon>
        <taxon>Clostridiales Family XVII. Incertae Sedis</taxon>
        <taxon>Sulfobacillus</taxon>
    </lineage>
</organism>
<feature type="domain" description="Uracil-DNA glycosylase-like" evidence="12">
    <location>
        <begin position="42"/>
        <end position="191"/>
    </location>
</feature>
<evidence type="ECO:0000256" key="3">
    <source>
        <dbReference type="ARBA" id="ARBA00012030"/>
    </source>
</evidence>
<dbReference type="SMART" id="SM00987">
    <property type="entry name" value="UreE_C"/>
    <property type="match status" value="1"/>
</dbReference>
<dbReference type="PANTHER" id="PTHR33693:SF1">
    <property type="entry name" value="TYPE-4 URACIL-DNA GLYCOSYLASE"/>
    <property type="match status" value="1"/>
</dbReference>
<dbReference type="EMBL" id="PXYX01000007">
    <property type="protein sequence ID" value="PSR28188.1"/>
    <property type="molecule type" value="Genomic_DNA"/>
</dbReference>
<dbReference type="Proteomes" id="UP000242705">
    <property type="component" value="Unassembled WGS sequence"/>
</dbReference>
<evidence type="ECO:0000259" key="12">
    <source>
        <dbReference type="SMART" id="SM00986"/>
    </source>
</evidence>
<evidence type="ECO:0000256" key="9">
    <source>
        <dbReference type="ARBA" id="ARBA00023004"/>
    </source>
</evidence>
<keyword evidence="7" id="KW-0227">DNA damage</keyword>
<comment type="similarity">
    <text evidence="2">Belongs to the uracil-DNA glycosylase (UDG) superfamily. Type 4 (UDGa) family.</text>
</comment>
<gene>
    <name evidence="13" type="ORF">C7B47_05650</name>
</gene>
<evidence type="ECO:0000256" key="8">
    <source>
        <dbReference type="ARBA" id="ARBA00022801"/>
    </source>
</evidence>
<comment type="catalytic activity">
    <reaction evidence="1">
        <text>Hydrolyzes single-stranded DNA or mismatched double-stranded DNA and polynucleotides, releasing free uracil.</text>
        <dbReference type="EC" id="3.2.2.27"/>
    </reaction>
</comment>
<evidence type="ECO:0000256" key="6">
    <source>
        <dbReference type="ARBA" id="ARBA00022723"/>
    </source>
</evidence>
<dbReference type="NCBIfam" id="TIGR00758">
    <property type="entry name" value="UDG_fam4"/>
    <property type="match status" value="1"/>
</dbReference>
<dbReference type="AlphaFoldDB" id="A0A2T2X143"/>
<dbReference type="GO" id="GO:0046872">
    <property type="term" value="F:metal ion binding"/>
    <property type="evidence" value="ECO:0007669"/>
    <property type="project" value="UniProtKB-KW"/>
</dbReference>
<evidence type="ECO:0000313" key="14">
    <source>
        <dbReference type="Proteomes" id="UP000242705"/>
    </source>
</evidence>
<evidence type="ECO:0000256" key="7">
    <source>
        <dbReference type="ARBA" id="ARBA00022763"/>
    </source>
</evidence>
<dbReference type="InterPro" id="IPR051536">
    <property type="entry name" value="UDG_Type-4/5"/>
</dbReference>
<comment type="caution">
    <text evidence="13">The sequence shown here is derived from an EMBL/GenBank/DDBJ whole genome shotgun (WGS) entry which is preliminary data.</text>
</comment>
<evidence type="ECO:0000256" key="5">
    <source>
        <dbReference type="ARBA" id="ARBA00022485"/>
    </source>
</evidence>
<dbReference type="GO" id="GO:0004844">
    <property type="term" value="F:uracil DNA N-glycosylase activity"/>
    <property type="evidence" value="ECO:0007669"/>
    <property type="project" value="UniProtKB-EC"/>
</dbReference>
<dbReference type="SUPFAM" id="SSF52141">
    <property type="entry name" value="Uracil-DNA glycosylase-like"/>
    <property type="match status" value="1"/>
</dbReference>
<keyword evidence="8" id="KW-0378">Hydrolase</keyword>
<reference evidence="13 14" key="1">
    <citation type="journal article" date="2014" name="BMC Genomics">
        <title>Comparison of environmental and isolate Sulfobacillus genomes reveals diverse carbon, sulfur, nitrogen, and hydrogen metabolisms.</title>
        <authorList>
            <person name="Justice N.B."/>
            <person name="Norman A."/>
            <person name="Brown C.T."/>
            <person name="Singh A."/>
            <person name="Thomas B.C."/>
            <person name="Banfield J.F."/>
        </authorList>
    </citation>
    <scope>NUCLEOTIDE SEQUENCE [LARGE SCALE GENOMIC DNA]</scope>
    <source>
        <strain evidence="13">AMDSBA5</strain>
    </source>
</reference>
<accession>A0A2T2X143</accession>
<keyword evidence="9" id="KW-0408">Iron</keyword>
<dbReference type="InterPro" id="IPR005273">
    <property type="entry name" value="Ura-DNA_glyco_family4"/>
</dbReference>
<proteinExistence type="inferred from homology"/>
<dbReference type="EC" id="3.2.2.27" evidence="3"/>
<evidence type="ECO:0000256" key="4">
    <source>
        <dbReference type="ARBA" id="ARBA00019403"/>
    </source>
</evidence>
<name>A0A2T2X143_SULTH</name>
<evidence type="ECO:0000256" key="10">
    <source>
        <dbReference type="ARBA" id="ARBA00023014"/>
    </source>
</evidence>
<evidence type="ECO:0000256" key="11">
    <source>
        <dbReference type="ARBA" id="ARBA00023204"/>
    </source>
</evidence>
<keyword evidence="10" id="KW-0411">Iron-sulfur</keyword>
<protein>
    <recommendedName>
        <fullName evidence="4">Type-4 uracil-DNA glycosylase</fullName>
        <ecNumber evidence="3">3.2.2.27</ecNumber>
    </recommendedName>
</protein>
<dbReference type="CDD" id="cd10030">
    <property type="entry name" value="UDG-F4_TTUDGA_SPO1dp_like"/>
    <property type="match status" value="1"/>
</dbReference>
<evidence type="ECO:0000256" key="2">
    <source>
        <dbReference type="ARBA" id="ARBA00006521"/>
    </source>
</evidence>